<comment type="pathway">
    <text evidence="3 20">Phospholipid metabolism; CDP-diacylglycerol degradation; phosphatidate from CDP-diacylglycerol: step 1/1.</text>
</comment>
<keyword evidence="11 20" id="KW-0812">Transmembrane</keyword>
<comment type="subcellular location">
    <subcellularLocation>
        <location evidence="2">Cell inner membrane</location>
        <topology evidence="2">Single-pass membrane protein</topology>
    </subcellularLocation>
    <subcellularLocation>
        <location evidence="20">Cell membrane</location>
        <topology evidence="20">Single-pass membrane protein</topology>
    </subcellularLocation>
</comment>
<keyword evidence="14 20" id="KW-0443">Lipid metabolism</keyword>
<dbReference type="GO" id="GO:0008715">
    <property type="term" value="F:CDP-diacylglycerol diphosphatase activity"/>
    <property type="evidence" value="ECO:0007669"/>
    <property type="project" value="UniProtKB-UniRule"/>
</dbReference>
<dbReference type="InterPro" id="IPR003763">
    <property type="entry name" value="CDP-diacylglyc_Pase"/>
</dbReference>
<dbReference type="FunFam" id="3.30.428.30:FF:000001">
    <property type="entry name" value="CDP-diacylglycerol pyrophosphatase"/>
    <property type="match status" value="1"/>
</dbReference>
<evidence type="ECO:0000256" key="10">
    <source>
        <dbReference type="ARBA" id="ARBA00022519"/>
    </source>
</evidence>
<sequence length="315" mass="35717">MMKSSAAGRKRKKSILLTAVRSIRSANADFPRIIIKPGGFSPLGFLFVTILRYPCISLRYREKKMKKAGLLFLVMIVIAVVTAGIGYWKLTGEESDTLRKIVLEQCLPNQQENQNPSPCAEVKPNAGYVVLKDRHGPLQYLLMPTYRINGTESPLLTDPSTPNFFWLAWQARDFMSQKYGQPVPDRAVSLAINSRTGRTQNHFHIHISCIRPDVREQLDNNLANISSRWLPLPGGLRGHEYLARRVTESELVQRSPFMMLAEEVPEAREHMGSYGLAMVRQSDNSFVLLATQRNLLTLNRASAEEIQDHQCEILR</sequence>
<dbReference type="HAMAP" id="MF_00319">
    <property type="entry name" value="Cdh"/>
    <property type="match status" value="1"/>
</dbReference>
<keyword evidence="16 20" id="KW-0594">Phospholipid biosynthesis</keyword>
<comment type="catalytic activity">
    <reaction evidence="1 20">
        <text>a CDP-1,2-diacyl-sn-glycerol + H2O = a 1,2-diacyl-sn-glycero-3-phosphate + CMP + 2 H(+)</text>
        <dbReference type="Rhea" id="RHEA:15221"/>
        <dbReference type="ChEBI" id="CHEBI:15377"/>
        <dbReference type="ChEBI" id="CHEBI:15378"/>
        <dbReference type="ChEBI" id="CHEBI:58332"/>
        <dbReference type="ChEBI" id="CHEBI:58608"/>
        <dbReference type="ChEBI" id="CHEBI:60377"/>
        <dbReference type="EC" id="3.6.1.26"/>
    </reaction>
</comment>
<dbReference type="UniPathway" id="UPA00609">
    <property type="reaction ID" value="UER00664"/>
</dbReference>
<dbReference type="Pfam" id="PF02611">
    <property type="entry name" value="CDH"/>
    <property type="match status" value="1"/>
</dbReference>
<keyword evidence="9 20" id="KW-0444">Lipid biosynthesis</keyword>
<dbReference type="SUPFAM" id="SSF54197">
    <property type="entry name" value="HIT-like"/>
    <property type="match status" value="1"/>
</dbReference>
<evidence type="ECO:0000256" key="15">
    <source>
        <dbReference type="ARBA" id="ARBA00023136"/>
    </source>
</evidence>
<keyword evidence="8 20" id="KW-1003">Cell membrane</keyword>
<evidence type="ECO:0000313" key="21">
    <source>
        <dbReference type="EMBL" id="ANK04480.1"/>
    </source>
</evidence>
<evidence type="ECO:0000256" key="19">
    <source>
        <dbReference type="ARBA" id="ARBA00032892"/>
    </source>
</evidence>
<name>A0A192CEY0_ECO25</name>
<comment type="pathway">
    <text evidence="4">Lipid metabolism.</text>
</comment>
<evidence type="ECO:0000256" key="3">
    <source>
        <dbReference type="ARBA" id="ARBA00004927"/>
    </source>
</evidence>
<dbReference type="InterPro" id="IPR015993">
    <property type="entry name" value="CDP-diacylglyc_Pase_proteobac"/>
</dbReference>
<evidence type="ECO:0000256" key="18">
    <source>
        <dbReference type="ARBA" id="ARBA00032888"/>
    </source>
</evidence>
<gene>
    <name evidence="20" type="primary">cdh</name>
    <name evidence="21" type="ORF">WLH_03219</name>
</gene>
<proteinExistence type="inferred from homology"/>
<evidence type="ECO:0000313" key="22">
    <source>
        <dbReference type="Proteomes" id="UP000183316"/>
    </source>
</evidence>
<reference evidence="21 22" key="1">
    <citation type="submission" date="2016-03" db="EMBL/GenBank/DDBJ databases">
        <title>Genome Sequence and Comparative Pathogenic Determinants of Uropathogenic Escherichia coli O25b:H4, a Clinical Isolate from Saudi Arabia.</title>
        <authorList>
            <person name="Alyamani E.A.J."/>
            <person name="Khiyami M.A."/>
            <person name="Booq R.Y."/>
            <person name="Bahwerth F.S."/>
            <person name="Vaisvil B."/>
            <person name="Schmitt D.P."/>
            <person name="Kapatral V."/>
        </authorList>
    </citation>
    <scope>NUCLEOTIDE SEQUENCE [LARGE SCALE GENOMIC DNA]</scope>
    <source>
        <strain evidence="21 22">O25b:H4</strain>
    </source>
</reference>
<dbReference type="GO" id="GO:0005886">
    <property type="term" value="C:plasma membrane"/>
    <property type="evidence" value="ECO:0007669"/>
    <property type="project" value="UniProtKB-SubCell"/>
</dbReference>
<evidence type="ECO:0000256" key="20">
    <source>
        <dbReference type="HAMAP-Rule" id="MF_00319"/>
    </source>
</evidence>
<dbReference type="EMBL" id="CP015085">
    <property type="protein sequence ID" value="ANK04480.1"/>
    <property type="molecule type" value="Genomic_DNA"/>
</dbReference>
<evidence type="ECO:0000256" key="12">
    <source>
        <dbReference type="ARBA" id="ARBA00022801"/>
    </source>
</evidence>
<keyword evidence="10" id="KW-0997">Cell inner membrane</keyword>
<evidence type="ECO:0000256" key="13">
    <source>
        <dbReference type="ARBA" id="ARBA00022989"/>
    </source>
</evidence>
<evidence type="ECO:0000256" key="11">
    <source>
        <dbReference type="ARBA" id="ARBA00022692"/>
    </source>
</evidence>
<dbReference type="GO" id="GO:0046342">
    <property type="term" value="P:CDP-diacylglycerol catabolic process"/>
    <property type="evidence" value="ECO:0007669"/>
    <property type="project" value="UniProtKB-UniRule"/>
</dbReference>
<keyword evidence="13 20" id="KW-1133">Transmembrane helix</keyword>
<keyword evidence="12 20" id="KW-0378">Hydrolase</keyword>
<dbReference type="PATRIC" id="fig|941280.3.peg.3192"/>
<dbReference type="NCBIfam" id="TIGR00672">
    <property type="entry name" value="cdh"/>
    <property type="match status" value="1"/>
</dbReference>
<dbReference type="GO" id="GO:0008654">
    <property type="term" value="P:phospholipid biosynthetic process"/>
    <property type="evidence" value="ECO:0007669"/>
    <property type="project" value="UniProtKB-KW"/>
</dbReference>
<evidence type="ECO:0000256" key="8">
    <source>
        <dbReference type="ARBA" id="ARBA00022475"/>
    </source>
</evidence>
<organism evidence="21 22">
    <name type="scientific">Escherichia coli O25b:H4</name>
    <dbReference type="NCBI Taxonomy" id="941280"/>
    <lineage>
        <taxon>Bacteria</taxon>
        <taxon>Pseudomonadati</taxon>
        <taxon>Pseudomonadota</taxon>
        <taxon>Gammaproteobacteria</taxon>
        <taxon>Enterobacterales</taxon>
        <taxon>Enterobacteriaceae</taxon>
        <taxon>Escherichia</taxon>
    </lineage>
</organism>
<evidence type="ECO:0000256" key="9">
    <source>
        <dbReference type="ARBA" id="ARBA00022516"/>
    </source>
</evidence>
<evidence type="ECO:0000256" key="16">
    <source>
        <dbReference type="ARBA" id="ARBA00023209"/>
    </source>
</evidence>
<evidence type="ECO:0000256" key="7">
    <source>
        <dbReference type="ARBA" id="ARBA00019608"/>
    </source>
</evidence>
<feature type="transmembrane region" description="Helical" evidence="20">
    <location>
        <begin position="68"/>
        <end position="88"/>
    </location>
</feature>
<comment type="similarity">
    <text evidence="5 20">Belongs to the Cdh family.</text>
</comment>
<dbReference type="AlphaFoldDB" id="A0A192CEY0"/>
<dbReference type="NCBIfam" id="NF003986">
    <property type="entry name" value="PRK05471.1-5"/>
    <property type="match status" value="1"/>
</dbReference>
<dbReference type="InterPro" id="IPR036265">
    <property type="entry name" value="HIT-like_sf"/>
</dbReference>
<evidence type="ECO:0000256" key="14">
    <source>
        <dbReference type="ARBA" id="ARBA00023098"/>
    </source>
</evidence>
<dbReference type="NCBIfam" id="NF003987">
    <property type="entry name" value="PRK05471.1-6"/>
    <property type="match status" value="1"/>
</dbReference>
<dbReference type="Gene3D" id="3.30.428.30">
    <property type="entry name" value="HIT family - CDH-like"/>
    <property type="match status" value="1"/>
</dbReference>
<evidence type="ECO:0000256" key="1">
    <source>
        <dbReference type="ARBA" id="ARBA00001007"/>
    </source>
</evidence>
<accession>A0A192CEY0</accession>
<dbReference type="Proteomes" id="UP000183316">
    <property type="component" value="Chromosome"/>
</dbReference>
<evidence type="ECO:0000256" key="2">
    <source>
        <dbReference type="ARBA" id="ARBA00004377"/>
    </source>
</evidence>
<dbReference type="EC" id="3.6.1.26" evidence="6 20"/>
<protein>
    <recommendedName>
        <fullName evidence="7 20">CDP-diacylglycerol pyrophosphatase</fullName>
        <ecNumber evidence="6 20">3.6.1.26</ecNumber>
    </recommendedName>
    <alternativeName>
        <fullName evidence="18 20">CDP-diacylglycerol phosphatidylhydrolase</fullName>
    </alternativeName>
    <alternativeName>
        <fullName evidence="19 20">CDP-diglyceride hydrolase</fullName>
    </alternativeName>
</protein>
<evidence type="ECO:0000256" key="6">
    <source>
        <dbReference type="ARBA" id="ARBA00012375"/>
    </source>
</evidence>
<evidence type="ECO:0000256" key="4">
    <source>
        <dbReference type="ARBA" id="ARBA00005189"/>
    </source>
</evidence>
<evidence type="ECO:0000256" key="17">
    <source>
        <dbReference type="ARBA" id="ARBA00023264"/>
    </source>
</evidence>
<evidence type="ECO:0000256" key="5">
    <source>
        <dbReference type="ARBA" id="ARBA00006435"/>
    </source>
</evidence>
<keyword evidence="15 20" id="KW-0472">Membrane</keyword>
<keyword evidence="17 20" id="KW-1208">Phospholipid metabolism</keyword>